<dbReference type="PROSITE" id="PS50181">
    <property type="entry name" value="FBOX"/>
    <property type="match status" value="1"/>
</dbReference>
<dbReference type="PANTHER" id="PTHR31293:SF12">
    <property type="entry name" value="RNI-LIKE SUPERFAMILY PROTEIN"/>
    <property type="match status" value="1"/>
</dbReference>
<proteinExistence type="predicted"/>
<dbReference type="EMBL" id="CM010724">
    <property type="protein sequence ID" value="RZC81886.1"/>
    <property type="molecule type" value="Genomic_DNA"/>
</dbReference>
<dbReference type="PANTHER" id="PTHR31293">
    <property type="entry name" value="RNI-LIKE SUPERFAMILY PROTEIN"/>
    <property type="match status" value="1"/>
</dbReference>
<feature type="domain" description="F-box" evidence="1">
    <location>
        <begin position="17"/>
        <end position="67"/>
    </location>
</feature>
<dbReference type="Gene3D" id="1.20.1280.50">
    <property type="match status" value="1"/>
</dbReference>
<dbReference type="InterPro" id="IPR055357">
    <property type="entry name" value="LRR_At1g61320_AtMIF1"/>
</dbReference>
<dbReference type="SUPFAM" id="SSF81383">
    <property type="entry name" value="F-box domain"/>
    <property type="match status" value="1"/>
</dbReference>
<evidence type="ECO:0000313" key="3">
    <source>
        <dbReference type="Proteomes" id="UP000316621"/>
    </source>
</evidence>
<keyword evidence="3" id="KW-1185">Reference proteome</keyword>
<reference evidence="2 3" key="1">
    <citation type="journal article" date="2018" name="Science">
        <title>The opium poppy genome and morphinan production.</title>
        <authorList>
            <person name="Guo L."/>
            <person name="Winzer T."/>
            <person name="Yang X."/>
            <person name="Li Y."/>
            <person name="Ning Z."/>
            <person name="He Z."/>
            <person name="Teodor R."/>
            <person name="Lu Y."/>
            <person name="Bowser T.A."/>
            <person name="Graham I.A."/>
            <person name="Ye K."/>
        </authorList>
    </citation>
    <scope>NUCLEOTIDE SEQUENCE [LARGE SCALE GENOMIC DNA]</scope>
    <source>
        <strain evidence="3">cv. HN1</strain>
        <tissue evidence="2">Leaves</tissue>
    </source>
</reference>
<dbReference type="OMA" id="WHEKVEL"/>
<dbReference type="AlphaFoldDB" id="A0A4Y7L9G8"/>
<dbReference type="Proteomes" id="UP000316621">
    <property type="component" value="Chromosome 10"/>
</dbReference>
<dbReference type="InterPro" id="IPR055294">
    <property type="entry name" value="FBL60-like"/>
</dbReference>
<dbReference type="Pfam" id="PF23622">
    <property type="entry name" value="LRR_At1g61320_AtMIF1"/>
    <property type="match status" value="1"/>
</dbReference>
<sequence>MDIDGQNLQNNIGEAEEDRISELPDSLLHYILSFLDVKHVVCASVLSKRWKHLWTSIPTLDLQFWDLYGDPPELSEINKFMDFVDRTLLLHDESNIQKFKLNLYNDMDASRVHSWIENVTRRNVQELSLRLYMDFDQCDIPLSIPISLFNSESLTKLKPTASPSMCFPKKIFLPKIKSLTLWNIKFGDGCEQPFSNCLVVEELFLYYCTWVGIRNFCILTPVLKVLEINNELDEEKTGLEDCDLKIHAPSLVSLSYRGCLAKDYEMSSFLTLDKAVVQFVFFDPEARGPEQRMSQAVSKFVQALSHVRFLSLRVENDEVLSVANGFLSNSPRYRNLTTLALYQGATIDKLIFALLRATPNLRKLVFREASVHF</sequence>
<dbReference type="InterPro" id="IPR053781">
    <property type="entry name" value="F-box_AtFBL13-like"/>
</dbReference>
<dbReference type="CDD" id="cd22160">
    <property type="entry name" value="F-box_AtFBL13-like"/>
    <property type="match status" value="1"/>
</dbReference>
<accession>A0A4Y7L9G8</accession>
<evidence type="ECO:0000259" key="1">
    <source>
        <dbReference type="PROSITE" id="PS50181"/>
    </source>
</evidence>
<dbReference type="Pfam" id="PF00646">
    <property type="entry name" value="F-box"/>
    <property type="match status" value="1"/>
</dbReference>
<dbReference type="InterPro" id="IPR036047">
    <property type="entry name" value="F-box-like_dom_sf"/>
</dbReference>
<dbReference type="Gramene" id="RZC81886">
    <property type="protein sequence ID" value="RZC81886"/>
    <property type="gene ID" value="C5167_044470"/>
</dbReference>
<protein>
    <recommendedName>
        <fullName evidence="1">F-box domain-containing protein</fullName>
    </recommendedName>
</protein>
<organism evidence="2 3">
    <name type="scientific">Papaver somniferum</name>
    <name type="common">Opium poppy</name>
    <dbReference type="NCBI Taxonomy" id="3469"/>
    <lineage>
        <taxon>Eukaryota</taxon>
        <taxon>Viridiplantae</taxon>
        <taxon>Streptophyta</taxon>
        <taxon>Embryophyta</taxon>
        <taxon>Tracheophyta</taxon>
        <taxon>Spermatophyta</taxon>
        <taxon>Magnoliopsida</taxon>
        <taxon>Ranunculales</taxon>
        <taxon>Papaveraceae</taxon>
        <taxon>Papaveroideae</taxon>
        <taxon>Papaver</taxon>
    </lineage>
</organism>
<dbReference type="SUPFAM" id="SSF52047">
    <property type="entry name" value="RNI-like"/>
    <property type="match status" value="1"/>
</dbReference>
<gene>
    <name evidence="2" type="ORF">C5167_044470</name>
</gene>
<evidence type="ECO:0000313" key="2">
    <source>
        <dbReference type="EMBL" id="RZC81886.1"/>
    </source>
</evidence>
<name>A0A4Y7L9G8_PAPSO</name>
<dbReference type="InterPro" id="IPR001810">
    <property type="entry name" value="F-box_dom"/>
</dbReference>
<dbReference type="OrthoDB" id="612216at2759"/>